<dbReference type="Proteomes" id="UP000199639">
    <property type="component" value="Unassembled WGS sequence"/>
</dbReference>
<keyword evidence="1" id="KW-0812">Transmembrane</keyword>
<protein>
    <submittedName>
        <fullName evidence="3">Putative tricarboxylic transport membrane protein</fullName>
    </submittedName>
    <submittedName>
        <fullName evidence="4">Tripartite tricarboxylate transporter TctB family protein</fullName>
    </submittedName>
</protein>
<feature type="transmembrane region" description="Helical" evidence="1">
    <location>
        <begin position="125"/>
        <end position="151"/>
    </location>
</feature>
<evidence type="ECO:0000313" key="3">
    <source>
        <dbReference type="EMBL" id="SDN96536.1"/>
    </source>
</evidence>
<keyword evidence="1" id="KW-0472">Membrane</keyword>
<dbReference type="STRING" id="1424659.SAMN05216368_108214"/>
<keyword evidence="6" id="KW-1185">Reference proteome</keyword>
<name>A0A4R8VH43_9MICO</name>
<evidence type="ECO:0000313" key="5">
    <source>
        <dbReference type="Proteomes" id="UP000199639"/>
    </source>
</evidence>
<dbReference type="Pfam" id="PF07331">
    <property type="entry name" value="TctB"/>
    <property type="match status" value="1"/>
</dbReference>
<evidence type="ECO:0000313" key="4">
    <source>
        <dbReference type="EMBL" id="TFB82307.1"/>
    </source>
</evidence>
<proteinExistence type="predicted"/>
<evidence type="ECO:0000313" key="6">
    <source>
        <dbReference type="Proteomes" id="UP000298252"/>
    </source>
</evidence>
<feature type="transmembrane region" description="Helical" evidence="1">
    <location>
        <begin position="86"/>
        <end position="113"/>
    </location>
</feature>
<reference evidence="4 6" key="2">
    <citation type="submission" date="2019-03" db="EMBL/GenBank/DDBJ databases">
        <title>Genomics of glacier-inhabiting Cryobacterium strains.</title>
        <authorList>
            <person name="Liu Q."/>
            <person name="Xin Y.-H."/>
        </authorList>
    </citation>
    <scope>NUCLEOTIDE SEQUENCE [LARGE SCALE GENOMIC DNA]</scope>
    <source>
        <strain evidence="4 6">Hh8</strain>
    </source>
</reference>
<organism evidence="3 5">
    <name type="scientific">Cryobacterium flavum</name>
    <dbReference type="NCBI Taxonomy" id="1424659"/>
    <lineage>
        <taxon>Bacteria</taxon>
        <taxon>Bacillati</taxon>
        <taxon>Actinomycetota</taxon>
        <taxon>Actinomycetes</taxon>
        <taxon>Micrococcales</taxon>
        <taxon>Microbacteriaceae</taxon>
        <taxon>Cryobacterium</taxon>
    </lineage>
</organism>
<reference evidence="3 5" key="1">
    <citation type="submission" date="2016-10" db="EMBL/GenBank/DDBJ databases">
        <authorList>
            <person name="Varghese N."/>
            <person name="Submissions S."/>
        </authorList>
    </citation>
    <scope>NUCLEOTIDE SEQUENCE [LARGE SCALE GENOMIC DNA]</scope>
    <source>
        <strain evidence="3 5">CGMCC 1.11215</strain>
    </source>
</reference>
<evidence type="ECO:0000259" key="2">
    <source>
        <dbReference type="Pfam" id="PF07331"/>
    </source>
</evidence>
<gene>
    <name evidence="4" type="ORF">E3O21_01240</name>
    <name evidence="3" type="ORF">SAMN05216368_108214</name>
</gene>
<dbReference type="Proteomes" id="UP000298252">
    <property type="component" value="Unassembled WGS sequence"/>
</dbReference>
<keyword evidence="1" id="KW-1133">Transmembrane helix</keyword>
<dbReference type="RefSeq" id="WP_092341291.1">
    <property type="nucleotide sequence ID" value="NZ_FNIB01000008.1"/>
</dbReference>
<feature type="transmembrane region" description="Helical" evidence="1">
    <location>
        <begin position="15"/>
        <end position="36"/>
    </location>
</feature>
<accession>A0A4R8VH43</accession>
<evidence type="ECO:0000256" key="1">
    <source>
        <dbReference type="SAM" id="Phobius"/>
    </source>
</evidence>
<dbReference type="EMBL" id="SOFD01000002">
    <property type="protein sequence ID" value="TFB82307.1"/>
    <property type="molecule type" value="Genomic_DNA"/>
</dbReference>
<dbReference type="AlphaFoldDB" id="A0A4R8VH43"/>
<dbReference type="InterPro" id="IPR009936">
    <property type="entry name" value="DUF1468"/>
</dbReference>
<feature type="transmembrane region" description="Helical" evidence="1">
    <location>
        <begin position="48"/>
        <end position="71"/>
    </location>
</feature>
<feature type="domain" description="DUF1468" evidence="2">
    <location>
        <begin position="16"/>
        <end position="152"/>
    </location>
</feature>
<sequence length="158" mass="16838">MGRQAVLRKINTGDFWAGLGIAILGTVGWIGSLQIFEPRGISGFLGPRTFPIAVSMAMLVLGLTVLVRGIVKPRAPEESVGSVRELGVLCSAIVVYLVIFPLLGFVTSTFLLLSGLFSYLGERRYWLSAIVAAVLSVLTFLCFSSGLNVALPTGPFGF</sequence>
<dbReference type="EMBL" id="FNIB01000008">
    <property type="protein sequence ID" value="SDN96536.1"/>
    <property type="molecule type" value="Genomic_DNA"/>
</dbReference>